<dbReference type="Proteomes" id="UP000199437">
    <property type="component" value="Unassembled WGS sequence"/>
</dbReference>
<dbReference type="OrthoDB" id="5513218at2"/>
<name>A0A1I0NT19_9BACT</name>
<dbReference type="InterPro" id="IPR037176">
    <property type="entry name" value="Osmotin/thaumatin-like_sf"/>
</dbReference>
<accession>A0A1I0NT19</accession>
<dbReference type="Pfam" id="PF16483">
    <property type="entry name" value="Glyco_hydro_64"/>
    <property type="match status" value="1"/>
</dbReference>
<sequence length="803" mass="86372">MSKPTGISYVEVNITNNSGIEDSQLYIFLQSQTQIYQINNQLASVFNAPKPDQTAAPSVTLSELKNSDGTYSLYINSDNKLKSGRLYFSNSASAVQITQSGGEVTAINGPSPTADFIFDFVELTLNAGSDINLDTTQIDQFGVPITVQVSPNDPNFPNGTGIIIGDSRKTVIDNFNTLCSKLGFADYAPCATTSQSIPRLLGPQHVIDSQTTQTQLTGDLAITTSGNTYTGTFTMSTGGTGSVKVGQFSSGPGIPAGATVQSVDTNTITISGTKSSFGTNSSYQKVAIVFYERSETTLSTSMDTAIYNFFKHYEQNTLYLVANGTNSGTEIYAGKVKTDFILPSGLTDINGNSDTKYTVFEFTGTGYKYDSATNELKKLAPPANGQTNVYQVFYPYFSTNCSESPNSNDLTPQGPPPPPAWWNAGWGANVSTAKKYGGPLGNMNTISPASQMVLACAGVFGDSSYQNWAYHNLSGFELQDDTVLGNLENQVVTMLNRGITPNAEGINNLHTRVGFINSNDIGPIDLKNVQNFLQTNPVALIQTPSSAITTIKLSDVVENDSSYKKLSNPKGFVGSKTSGKIYFQGTHIQNFTIDEKNAGVLTAVPNTSPSNTVSRISFDTTNAELSFFWESAVDLGNTQAEITCSFGPVLDGHYATLHLLDPNSPAQAVTFSSDIGTDNTNIVEGMEMTTLSQFSQPMTVYYSANNGGKSLILHSPIPFKPFNTGILLFSNFYPLKDNEPLGEWNIYSYYFHNGVLGLDIPTIDGRGYAFPFDDNGGYSSDLTLNLGSNNPTGILDVTLNKVI</sequence>
<reference evidence="3" key="1">
    <citation type="submission" date="2016-10" db="EMBL/GenBank/DDBJ databases">
        <authorList>
            <person name="Varghese N."/>
            <person name="Submissions S."/>
        </authorList>
    </citation>
    <scope>NUCLEOTIDE SEQUENCE [LARGE SCALE GENOMIC DNA]</scope>
    <source>
        <strain evidence="3">CGMCC 1.12402</strain>
    </source>
</reference>
<dbReference type="STRING" id="1267423.SAMN05216290_1442"/>
<gene>
    <name evidence="2" type="ORF">SAMN05216290_1442</name>
</gene>
<evidence type="ECO:0000313" key="2">
    <source>
        <dbReference type="EMBL" id="SEW04709.1"/>
    </source>
</evidence>
<keyword evidence="3" id="KW-1185">Reference proteome</keyword>
<dbReference type="Gene3D" id="2.60.110.10">
    <property type="entry name" value="Thaumatin"/>
    <property type="match status" value="1"/>
</dbReference>
<dbReference type="GeneID" id="99986168"/>
<organism evidence="2 3">
    <name type="scientific">Roseivirga pacifica</name>
    <dbReference type="NCBI Taxonomy" id="1267423"/>
    <lineage>
        <taxon>Bacteria</taxon>
        <taxon>Pseudomonadati</taxon>
        <taxon>Bacteroidota</taxon>
        <taxon>Cytophagia</taxon>
        <taxon>Cytophagales</taxon>
        <taxon>Roseivirgaceae</taxon>
        <taxon>Roseivirga</taxon>
    </lineage>
</organism>
<protein>
    <submittedName>
        <fullName evidence="2">Beta-1,3-glucanase</fullName>
    </submittedName>
</protein>
<evidence type="ECO:0000259" key="1">
    <source>
        <dbReference type="PROSITE" id="PS52006"/>
    </source>
</evidence>
<dbReference type="EMBL" id="FOIR01000001">
    <property type="protein sequence ID" value="SEW04709.1"/>
    <property type="molecule type" value="Genomic_DNA"/>
</dbReference>
<proteinExistence type="predicted"/>
<dbReference type="InterPro" id="IPR032477">
    <property type="entry name" value="Glyco_hydro_64"/>
</dbReference>
<feature type="domain" description="GH64" evidence="1">
    <location>
        <begin position="7"/>
        <end position="335"/>
    </location>
</feature>
<dbReference type="PROSITE" id="PS52006">
    <property type="entry name" value="GH64"/>
    <property type="match status" value="1"/>
</dbReference>
<evidence type="ECO:0000313" key="3">
    <source>
        <dbReference type="Proteomes" id="UP000199437"/>
    </source>
</evidence>
<dbReference type="AlphaFoldDB" id="A0A1I0NT19"/>
<dbReference type="RefSeq" id="WP_090257826.1">
    <property type="nucleotide sequence ID" value="NZ_FOIR01000001.1"/>
</dbReference>